<proteinExistence type="predicted"/>
<evidence type="ECO:0000256" key="2">
    <source>
        <dbReference type="SAM" id="SignalP"/>
    </source>
</evidence>
<dbReference type="PANTHER" id="PTHR35185">
    <property type="entry name" value="SERINE/THREONINE-RICH PROTEIN ADG2-RELATED"/>
    <property type="match status" value="1"/>
</dbReference>
<dbReference type="EMBL" id="LUGG01000023">
    <property type="protein sequence ID" value="OBZ67676.1"/>
    <property type="molecule type" value="Genomic_DNA"/>
</dbReference>
<gene>
    <name evidence="4" type="ORF">A0H81_12124</name>
</gene>
<evidence type="ECO:0000259" key="3">
    <source>
        <dbReference type="Pfam" id="PF10342"/>
    </source>
</evidence>
<dbReference type="Pfam" id="PF10342">
    <property type="entry name" value="Kre9_KNH"/>
    <property type="match status" value="1"/>
</dbReference>
<feature type="chain" id="PRO_5008888806" description="Yeast cell wall synthesis Kre9/Knh1-like N-terminal domain-containing protein" evidence="2">
    <location>
        <begin position="17"/>
        <end position="113"/>
    </location>
</feature>
<name>A0A1C7LU08_GRIFR</name>
<dbReference type="InterPro" id="IPR052479">
    <property type="entry name" value="GPI-anchor_Adhesion_Reg"/>
</dbReference>
<sequence>MRSVAALLIFAASSLAYSITGPNNITGWTTSGPNSITWTRVSTDPSNFTIVLDSHQGDPTSQQVLATGVDGSEGSMTVSPPSGGWVAGTGNRVNFVKDGGILAQSSPFNITAN</sequence>
<organism evidence="4 5">
    <name type="scientific">Grifola frondosa</name>
    <name type="common">Maitake</name>
    <name type="synonym">Polyporus frondosus</name>
    <dbReference type="NCBI Taxonomy" id="5627"/>
    <lineage>
        <taxon>Eukaryota</taxon>
        <taxon>Fungi</taxon>
        <taxon>Dikarya</taxon>
        <taxon>Basidiomycota</taxon>
        <taxon>Agaricomycotina</taxon>
        <taxon>Agaricomycetes</taxon>
        <taxon>Polyporales</taxon>
        <taxon>Grifolaceae</taxon>
        <taxon>Grifola</taxon>
    </lineage>
</organism>
<keyword evidence="1 2" id="KW-0732">Signal</keyword>
<reference evidence="4 5" key="1">
    <citation type="submission" date="2016-03" db="EMBL/GenBank/DDBJ databases">
        <title>Whole genome sequencing of Grifola frondosa 9006-11.</title>
        <authorList>
            <person name="Min B."/>
            <person name="Park H."/>
            <person name="Kim J.-G."/>
            <person name="Cho H."/>
            <person name="Oh Y.-L."/>
            <person name="Kong W.-S."/>
            <person name="Choi I.-G."/>
        </authorList>
    </citation>
    <scope>NUCLEOTIDE SEQUENCE [LARGE SCALE GENOMIC DNA]</scope>
    <source>
        <strain evidence="4 5">9006-11</strain>
    </source>
</reference>
<protein>
    <recommendedName>
        <fullName evidence="3">Yeast cell wall synthesis Kre9/Knh1-like N-terminal domain-containing protein</fullName>
    </recommendedName>
</protein>
<feature type="domain" description="Yeast cell wall synthesis Kre9/Knh1-like N-terminal" evidence="3">
    <location>
        <begin position="22"/>
        <end position="110"/>
    </location>
</feature>
<accession>A0A1C7LU08</accession>
<comment type="caution">
    <text evidence="4">The sequence shown here is derived from an EMBL/GenBank/DDBJ whole genome shotgun (WGS) entry which is preliminary data.</text>
</comment>
<keyword evidence="5" id="KW-1185">Reference proteome</keyword>
<feature type="signal peptide" evidence="2">
    <location>
        <begin position="1"/>
        <end position="16"/>
    </location>
</feature>
<dbReference type="STRING" id="5627.A0A1C7LU08"/>
<dbReference type="InterPro" id="IPR018466">
    <property type="entry name" value="Kre9/Knh1-like_N"/>
</dbReference>
<evidence type="ECO:0000256" key="1">
    <source>
        <dbReference type="ARBA" id="ARBA00022729"/>
    </source>
</evidence>
<dbReference type="Proteomes" id="UP000092993">
    <property type="component" value="Unassembled WGS sequence"/>
</dbReference>
<evidence type="ECO:0000313" key="4">
    <source>
        <dbReference type="EMBL" id="OBZ67676.1"/>
    </source>
</evidence>
<dbReference type="AlphaFoldDB" id="A0A1C7LU08"/>
<dbReference type="PANTHER" id="PTHR35185:SF1">
    <property type="entry name" value="UPF0619 GPI-ANCHORED MEMBRANE PROTEIN C1322.10"/>
    <property type="match status" value="1"/>
</dbReference>
<evidence type="ECO:0000313" key="5">
    <source>
        <dbReference type="Proteomes" id="UP000092993"/>
    </source>
</evidence>
<dbReference type="OrthoDB" id="5316007at2759"/>
<dbReference type="OMA" id="NNITGWT"/>